<organism evidence="2 3">
    <name type="scientific">Cardiocondyla obscurior</name>
    <dbReference type="NCBI Taxonomy" id="286306"/>
    <lineage>
        <taxon>Eukaryota</taxon>
        <taxon>Metazoa</taxon>
        <taxon>Ecdysozoa</taxon>
        <taxon>Arthropoda</taxon>
        <taxon>Hexapoda</taxon>
        <taxon>Insecta</taxon>
        <taxon>Pterygota</taxon>
        <taxon>Neoptera</taxon>
        <taxon>Endopterygota</taxon>
        <taxon>Hymenoptera</taxon>
        <taxon>Apocrita</taxon>
        <taxon>Aculeata</taxon>
        <taxon>Formicoidea</taxon>
        <taxon>Formicidae</taxon>
        <taxon>Myrmicinae</taxon>
        <taxon>Cardiocondyla</taxon>
    </lineage>
</organism>
<keyword evidence="1" id="KW-0812">Transmembrane</keyword>
<feature type="transmembrane region" description="Helical" evidence="1">
    <location>
        <begin position="56"/>
        <end position="76"/>
    </location>
</feature>
<keyword evidence="3" id="KW-1185">Reference proteome</keyword>
<proteinExistence type="predicted"/>
<dbReference type="Proteomes" id="UP001430953">
    <property type="component" value="Unassembled WGS sequence"/>
</dbReference>
<accession>A0AAW2G793</accession>
<evidence type="ECO:0000313" key="3">
    <source>
        <dbReference type="Proteomes" id="UP001430953"/>
    </source>
</evidence>
<gene>
    <name evidence="2" type="ORF">PUN28_006016</name>
</gene>
<dbReference type="AlphaFoldDB" id="A0AAW2G793"/>
<name>A0AAW2G793_9HYME</name>
<keyword evidence="1" id="KW-0472">Membrane</keyword>
<reference evidence="2 3" key="1">
    <citation type="submission" date="2023-03" db="EMBL/GenBank/DDBJ databases">
        <title>High recombination rates correlate with genetic variation in Cardiocondyla obscurior ants.</title>
        <authorList>
            <person name="Errbii M."/>
        </authorList>
    </citation>
    <scope>NUCLEOTIDE SEQUENCE [LARGE SCALE GENOMIC DNA]</scope>
    <source>
        <strain evidence="2">Alpha-2009</strain>
        <tissue evidence="2">Whole body</tissue>
    </source>
</reference>
<sequence length="148" mass="17525">MNYLNAAWLGLLSLDQEKDTATIFYAPNRIFEEETIGREREKDENDCRMFTWYLSFKIKICIKVLGVLLGIVNLILKVLKNFIKCIKYYDLQLTFNSTSGIYLYLEDKIQTHIFIFNDPSRQKRTHDVAKTTKLRSLFLAEEKKKKKN</sequence>
<evidence type="ECO:0000256" key="1">
    <source>
        <dbReference type="SAM" id="Phobius"/>
    </source>
</evidence>
<comment type="caution">
    <text evidence="2">The sequence shown here is derived from an EMBL/GenBank/DDBJ whole genome shotgun (WGS) entry which is preliminary data.</text>
</comment>
<evidence type="ECO:0000313" key="2">
    <source>
        <dbReference type="EMBL" id="KAL0123883.1"/>
    </source>
</evidence>
<keyword evidence="1" id="KW-1133">Transmembrane helix</keyword>
<dbReference type="EMBL" id="JADYXP020000005">
    <property type="protein sequence ID" value="KAL0123883.1"/>
    <property type="molecule type" value="Genomic_DNA"/>
</dbReference>
<protein>
    <submittedName>
        <fullName evidence="2">Uncharacterized protein</fullName>
    </submittedName>
</protein>